<keyword evidence="3" id="KW-0456">Lyase</keyword>
<accession>A0A5C5XJ67</accession>
<dbReference type="AlphaFoldDB" id="A0A5C5XJ67"/>
<comment type="catalytic activity">
    <reaction evidence="6">
        <text>2 D-glyceraldehyde 3-phosphate = 4-(hydroxymethyl)-2-furancarboxaldehyde phosphate + phosphate + 2 H2O</text>
        <dbReference type="Rhea" id="RHEA:43536"/>
        <dbReference type="ChEBI" id="CHEBI:15377"/>
        <dbReference type="ChEBI" id="CHEBI:43474"/>
        <dbReference type="ChEBI" id="CHEBI:59776"/>
        <dbReference type="ChEBI" id="CHEBI:83407"/>
        <dbReference type="EC" id="4.2.3.153"/>
    </reaction>
</comment>
<evidence type="ECO:0000256" key="7">
    <source>
        <dbReference type="PIRSR" id="PIRSR015957-1"/>
    </source>
</evidence>
<dbReference type="PIRSF" id="PIRSF015957">
    <property type="entry name" value="UCP015957"/>
    <property type="match status" value="1"/>
</dbReference>
<evidence type="ECO:0000256" key="5">
    <source>
        <dbReference type="ARBA" id="ARBA00032523"/>
    </source>
</evidence>
<keyword evidence="9" id="KW-1185">Reference proteome</keyword>
<dbReference type="InterPro" id="IPR007565">
    <property type="entry name" value="4HFCP_synth"/>
</dbReference>
<gene>
    <name evidence="8" type="ORF">Pan54_39800</name>
</gene>
<evidence type="ECO:0000256" key="6">
    <source>
        <dbReference type="ARBA" id="ARBA00047628"/>
    </source>
</evidence>
<dbReference type="OrthoDB" id="289419at2"/>
<dbReference type="EMBL" id="SJPG01000001">
    <property type="protein sequence ID" value="TWT63227.1"/>
    <property type="molecule type" value="Genomic_DNA"/>
</dbReference>
<name>A0A5C5XJ67_9PLAN</name>
<sequence length="244" mass="26831">MPQLLISVRSSIEATAAIAGGCYVLDIKEPENGPLGMASADVITQIFGQIPPEHSDILKSVALGELHDWSADRRPDPILSQANILKVGPGDFEDIAGWIRSLKALIHRFQHHQILTNQFIAVIYADTPLGQLILSQSPNDQLQLFHELRAISCTGLLIDTQNKTAGCLTKYATETQLLQFCNHCQQANLTSALAGSLQLDEVTKLMNSGIKPNYFGFRSAACVSGIRTHEIDAELVRDLKRYLR</sequence>
<dbReference type="GO" id="GO:0016829">
    <property type="term" value="F:lyase activity"/>
    <property type="evidence" value="ECO:0007669"/>
    <property type="project" value="UniProtKB-KW"/>
</dbReference>
<reference evidence="8 9" key="1">
    <citation type="submission" date="2019-02" db="EMBL/GenBank/DDBJ databases">
        <title>Deep-cultivation of Planctomycetes and their phenomic and genomic characterization uncovers novel biology.</title>
        <authorList>
            <person name="Wiegand S."/>
            <person name="Jogler M."/>
            <person name="Boedeker C."/>
            <person name="Pinto D."/>
            <person name="Vollmers J."/>
            <person name="Rivas-Marin E."/>
            <person name="Kohn T."/>
            <person name="Peeters S.H."/>
            <person name="Heuer A."/>
            <person name="Rast P."/>
            <person name="Oberbeckmann S."/>
            <person name="Bunk B."/>
            <person name="Jeske O."/>
            <person name="Meyerdierks A."/>
            <person name="Storesund J.E."/>
            <person name="Kallscheuer N."/>
            <person name="Luecker S."/>
            <person name="Lage O.M."/>
            <person name="Pohl T."/>
            <person name="Merkel B.J."/>
            <person name="Hornburger P."/>
            <person name="Mueller R.-W."/>
            <person name="Bruemmer F."/>
            <person name="Labrenz M."/>
            <person name="Spormann A.M."/>
            <person name="Op Den Camp H."/>
            <person name="Overmann J."/>
            <person name="Amann R."/>
            <person name="Jetten M.S.M."/>
            <person name="Mascher T."/>
            <person name="Medema M.H."/>
            <person name="Devos D.P."/>
            <person name="Kaster A.-K."/>
            <person name="Ovreas L."/>
            <person name="Rohde M."/>
            <person name="Galperin M.Y."/>
            <person name="Jogler C."/>
        </authorList>
    </citation>
    <scope>NUCLEOTIDE SEQUENCE [LARGE SCALE GENOMIC DNA]</scope>
    <source>
        <strain evidence="8 9">Pan54</strain>
    </source>
</reference>
<comment type="caution">
    <text evidence="8">The sequence shown here is derived from an EMBL/GenBank/DDBJ whole genome shotgun (WGS) entry which is preliminary data.</text>
</comment>
<comment type="function">
    <text evidence="1">Catalyzes the formation of 4-(hydroxymethyl)-2-furancarboxaldehyde phosphate (4-HFC-P) from two molecules of glyceraldehyde-3-P (GA-3-P).</text>
</comment>
<keyword evidence="4" id="KW-0704">Schiff base</keyword>
<evidence type="ECO:0000313" key="9">
    <source>
        <dbReference type="Proteomes" id="UP000316095"/>
    </source>
</evidence>
<evidence type="ECO:0000313" key="8">
    <source>
        <dbReference type="EMBL" id="TWT63227.1"/>
    </source>
</evidence>
<proteinExistence type="predicted"/>
<evidence type="ECO:0000256" key="1">
    <source>
        <dbReference type="ARBA" id="ARBA00003810"/>
    </source>
</evidence>
<dbReference type="RefSeq" id="WP_146505003.1">
    <property type="nucleotide sequence ID" value="NZ_SJPG01000001.1"/>
</dbReference>
<feature type="active site" description="Schiff-base intermediate with substrate" evidence="7">
    <location>
        <position position="28"/>
    </location>
</feature>
<dbReference type="Proteomes" id="UP000316095">
    <property type="component" value="Unassembled WGS sequence"/>
</dbReference>
<evidence type="ECO:0000256" key="4">
    <source>
        <dbReference type="ARBA" id="ARBA00023270"/>
    </source>
</evidence>
<feature type="active site" description="Proton acceptor" evidence="7">
    <location>
        <position position="86"/>
    </location>
</feature>
<evidence type="ECO:0000256" key="2">
    <source>
        <dbReference type="ARBA" id="ARBA00012553"/>
    </source>
</evidence>
<dbReference type="EC" id="4.2.3.153" evidence="2"/>
<dbReference type="Pfam" id="PF04476">
    <property type="entry name" value="4HFCP_synth"/>
    <property type="match status" value="1"/>
</dbReference>
<organism evidence="8 9">
    <name type="scientific">Rubinisphaera italica</name>
    <dbReference type="NCBI Taxonomy" id="2527969"/>
    <lineage>
        <taxon>Bacteria</taxon>
        <taxon>Pseudomonadati</taxon>
        <taxon>Planctomycetota</taxon>
        <taxon>Planctomycetia</taxon>
        <taxon>Planctomycetales</taxon>
        <taxon>Planctomycetaceae</taxon>
        <taxon>Rubinisphaera</taxon>
    </lineage>
</organism>
<evidence type="ECO:0000256" key="3">
    <source>
        <dbReference type="ARBA" id="ARBA00023239"/>
    </source>
</evidence>
<protein>
    <recommendedName>
        <fullName evidence="2">(5-formylfuran-3-yl)methyl phosphate synthase</fullName>
        <ecNumber evidence="2">4.2.3.153</ecNumber>
    </recommendedName>
    <alternativeName>
        <fullName evidence="5">4-(hydroxymethyl)-2-furancarboxaldehyde-phosphate synthase</fullName>
    </alternativeName>
</protein>